<organism evidence="1 2">
    <name type="scientific">Mycolicibacterium conceptionense</name>
    <dbReference type="NCBI Taxonomy" id="451644"/>
    <lineage>
        <taxon>Bacteria</taxon>
        <taxon>Bacillati</taxon>
        <taxon>Actinomycetota</taxon>
        <taxon>Actinomycetes</taxon>
        <taxon>Mycobacteriales</taxon>
        <taxon>Mycobacteriaceae</taxon>
        <taxon>Mycolicibacterium</taxon>
    </lineage>
</organism>
<dbReference type="EMBL" id="CTEF01000004">
    <property type="protein sequence ID" value="CQD21260.1"/>
    <property type="molecule type" value="Genomic_DNA"/>
</dbReference>
<accession>A0A0U1DR96</accession>
<gene>
    <name evidence="1" type="ORF">BN970_04946</name>
</gene>
<proteinExistence type="predicted"/>
<dbReference type="Proteomes" id="UP000182227">
    <property type="component" value="Unassembled WGS sequence"/>
</dbReference>
<sequence length="108" mass="12300">MAAEVRENSIRGWEERKAAFKKYHAIALGECERWSDIDTAREIRNSVAHGLGHLTGRQQNAKTRQKMATMGIRFRGNQLIIDTDALEKCVRSAVAFIRDVDRSISLRT</sequence>
<evidence type="ECO:0000313" key="1">
    <source>
        <dbReference type="EMBL" id="CQD21260.1"/>
    </source>
</evidence>
<name>A0A0U1DR96_9MYCO</name>
<reference evidence="1 2" key="1">
    <citation type="submission" date="2015-03" db="EMBL/GenBank/DDBJ databases">
        <authorList>
            <person name="Murphy D."/>
        </authorList>
    </citation>
    <scope>NUCLEOTIDE SEQUENCE [LARGE SCALE GENOMIC DNA]</scope>
    <source>
        <strain evidence="1 2">D16</strain>
    </source>
</reference>
<protein>
    <submittedName>
        <fullName evidence="1">Uncharacterized protein</fullName>
    </submittedName>
</protein>
<dbReference type="AlphaFoldDB" id="A0A0U1DR96"/>
<evidence type="ECO:0000313" key="2">
    <source>
        <dbReference type="Proteomes" id="UP000182227"/>
    </source>
</evidence>